<reference evidence="1" key="1">
    <citation type="journal article" date="2020" name="mSystems">
        <title>Genome- and Community-Level Interaction Insights into Carbon Utilization and Element Cycling Functions of Hydrothermarchaeota in Hydrothermal Sediment.</title>
        <authorList>
            <person name="Zhou Z."/>
            <person name="Liu Y."/>
            <person name="Xu W."/>
            <person name="Pan J."/>
            <person name="Luo Z.H."/>
            <person name="Li M."/>
        </authorList>
    </citation>
    <scope>NUCLEOTIDE SEQUENCE [LARGE SCALE GENOMIC DNA]</scope>
    <source>
        <strain evidence="1">SpSt-418</strain>
    </source>
</reference>
<proteinExistence type="predicted"/>
<dbReference type="AlphaFoldDB" id="A0A7C3PG78"/>
<accession>A0A7C3PG78</accession>
<organism evidence="1">
    <name type="scientific">Oscillatoriales cyanobacterium SpSt-418</name>
    <dbReference type="NCBI Taxonomy" id="2282169"/>
    <lineage>
        <taxon>Bacteria</taxon>
        <taxon>Bacillati</taxon>
        <taxon>Cyanobacteriota</taxon>
        <taxon>Cyanophyceae</taxon>
        <taxon>Oscillatoriophycideae</taxon>
        <taxon>Oscillatoriales</taxon>
    </lineage>
</organism>
<protein>
    <submittedName>
        <fullName evidence="1">Uncharacterized protein</fullName>
    </submittedName>
</protein>
<comment type="caution">
    <text evidence="1">The sequence shown here is derived from an EMBL/GenBank/DDBJ whole genome shotgun (WGS) entry which is preliminary data.</text>
</comment>
<name>A0A7C3PG78_9CYAN</name>
<gene>
    <name evidence="1" type="ORF">ENR64_13580</name>
</gene>
<sequence>MPHYYALELYTPESPVSTSSETLPWSNEARKRLDDAGLVINHSLLVGEILGENINPAIELLDEINRANRLFEESYENAESSSAILYEEDINLLYEIFSKILEHLSAAISHTGQPVGIGGERLLASELVGNDANGVLYLHSRHVELLTLKMKLEELCDFLKFATAQNLLVKIEI</sequence>
<dbReference type="EMBL" id="DSRU01000199">
    <property type="protein sequence ID" value="HFM98759.1"/>
    <property type="molecule type" value="Genomic_DNA"/>
</dbReference>
<evidence type="ECO:0000313" key="1">
    <source>
        <dbReference type="EMBL" id="HFM98759.1"/>
    </source>
</evidence>